<geneLocation type="mitochondrion" evidence="15"/>
<keyword evidence="10 12" id="KW-0496">Mitochondrion</keyword>
<dbReference type="GO" id="GO:0031966">
    <property type="term" value="C:mitochondrial membrane"/>
    <property type="evidence" value="ECO:0007669"/>
    <property type="project" value="UniProtKB-SubCell"/>
</dbReference>
<evidence type="ECO:0000256" key="7">
    <source>
        <dbReference type="ARBA" id="ARBA00022781"/>
    </source>
</evidence>
<dbReference type="GeneID" id="29997324"/>
<dbReference type="GO" id="GO:0015078">
    <property type="term" value="F:proton transmembrane transporter activity"/>
    <property type="evidence" value="ECO:0007669"/>
    <property type="project" value="InterPro"/>
</dbReference>
<protein>
    <recommendedName>
        <fullName evidence="12">ATP synthase complex subunit 8</fullName>
    </recommendedName>
</protein>
<evidence type="ECO:0000256" key="13">
    <source>
        <dbReference type="SAM" id="MobiDB-lite"/>
    </source>
</evidence>
<feature type="compositionally biased region" description="Low complexity" evidence="13">
    <location>
        <begin position="35"/>
        <end position="45"/>
    </location>
</feature>
<feature type="transmembrane region" description="Helical" evidence="14">
    <location>
        <begin position="6"/>
        <end position="29"/>
    </location>
</feature>
<accession>A0A342Z5I3</accession>
<keyword evidence="5 12" id="KW-0138">CF(0)</keyword>
<evidence type="ECO:0000256" key="4">
    <source>
        <dbReference type="ARBA" id="ARBA00022448"/>
    </source>
</evidence>
<dbReference type="AlphaFoldDB" id="A0A342Z5I3"/>
<dbReference type="Pfam" id="PF00895">
    <property type="entry name" value="ATP-synt_8"/>
    <property type="match status" value="1"/>
</dbReference>
<dbReference type="EMBL" id="KU885974">
    <property type="protein sequence ID" value="AOV63729.1"/>
    <property type="molecule type" value="Genomic_DNA"/>
</dbReference>
<dbReference type="GO" id="GO:0015986">
    <property type="term" value="P:proton motive force-driven ATP synthesis"/>
    <property type="evidence" value="ECO:0007669"/>
    <property type="project" value="InterPro"/>
</dbReference>
<comment type="subunit">
    <text evidence="3">F-type ATPases have 2 components, CF(1) - the catalytic core - and CF(0) - the membrane proton channel.</text>
</comment>
<evidence type="ECO:0000256" key="14">
    <source>
        <dbReference type="SAM" id="Phobius"/>
    </source>
</evidence>
<gene>
    <name evidence="15" type="primary">ATP8</name>
</gene>
<keyword evidence="6 12" id="KW-0812">Transmembrane</keyword>
<dbReference type="GO" id="GO:0045259">
    <property type="term" value="C:proton-transporting ATP synthase complex"/>
    <property type="evidence" value="ECO:0007669"/>
    <property type="project" value="UniProtKB-KW"/>
</dbReference>
<evidence type="ECO:0000256" key="5">
    <source>
        <dbReference type="ARBA" id="ARBA00022547"/>
    </source>
</evidence>
<dbReference type="RefSeq" id="YP_009312767.1">
    <property type="nucleotide sequence ID" value="NC_031652.1"/>
</dbReference>
<evidence type="ECO:0000256" key="2">
    <source>
        <dbReference type="ARBA" id="ARBA00008892"/>
    </source>
</evidence>
<keyword evidence="4 12" id="KW-0813">Transport</keyword>
<keyword evidence="11 14" id="KW-0472">Membrane</keyword>
<dbReference type="CTD" id="4509"/>
<feature type="region of interest" description="Disordered" evidence="13">
    <location>
        <begin position="35"/>
        <end position="55"/>
    </location>
</feature>
<keyword evidence="8 14" id="KW-1133">Transmembrane helix</keyword>
<comment type="similarity">
    <text evidence="2 12">Belongs to the ATPase protein 8 family.</text>
</comment>
<evidence type="ECO:0000256" key="11">
    <source>
        <dbReference type="ARBA" id="ARBA00023136"/>
    </source>
</evidence>
<keyword evidence="9 12" id="KW-0406">Ion transport</keyword>
<reference evidence="15" key="2">
    <citation type="submission" date="2016-03" db="EMBL/GenBank/DDBJ databases">
        <authorList>
            <person name="Sun W.-S."/>
            <person name="Lee J.-W."/>
        </authorList>
    </citation>
    <scope>NUCLEOTIDE SEQUENCE</scope>
</reference>
<evidence type="ECO:0000256" key="1">
    <source>
        <dbReference type="ARBA" id="ARBA00004304"/>
    </source>
</evidence>
<name>A0A342Z5I3_9ORTH</name>
<evidence type="ECO:0000256" key="12">
    <source>
        <dbReference type="RuleBase" id="RU003661"/>
    </source>
</evidence>
<evidence type="ECO:0000256" key="9">
    <source>
        <dbReference type="ARBA" id="ARBA00023065"/>
    </source>
</evidence>
<keyword evidence="7 12" id="KW-0375">Hydrogen ion transport</keyword>
<organism evidence="15">
    <name type="scientific">Ducetia japonica</name>
    <dbReference type="NCBI Taxonomy" id="420856"/>
    <lineage>
        <taxon>Eukaryota</taxon>
        <taxon>Metazoa</taxon>
        <taxon>Ecdysozoa</taxon>
        <taxon>Arthropoda</taxon>
        <taxon>Hexapoda</taxon>
        <taxon>Insecta</taxon>
        <taxon>Pterygota</taxon>
        <taxon>Neoptera</taxon>
        <taxon>Polyneoptera</taxon>
        <taxon>Orthoptera</taxon>
        <taxon>Ensifera</taxon>
        <taxon>Tettigoniidea</taxon>
        <taxon>Tettigonioidea</taxon>
        <taxon>Tettigoniidae</taxon>
        <taxon>Phaneropterinae</taxon>
        <taxon>Ducetiini</taxon>
        <taxon>Ducetia</taxon>
    </lineage>
</organism>
<proteinExistence type="inferred from homology"/>
<dbReference type="InterPro" id="IPR001421">
    <property type="entry name" value="ATP8_metazoa"/>
</dbReference>
<evidence type="ECO:0000256" key="10">
    <source>
        <dbReference type="ARBA" id="ARBA00023128"/>
    </source>
</evidence>
<reference evidence="15" key="1">
    <citation type="journal article" date="2016" name="Mitochondrial DNA Part B Resour">
        <title>Illumina next-generation sequencing reveals the mitochondrial genome of Ducetia japonica (Orthoptera: Tettigoniidae).</title>
        <authorList>
            <person name="Guan B."/>
            <person name="Guo H."/>
            <person name="Zhou Z."/>
        </authorList>
    </citation>
    <scope>NUCLEOTIDE SEQUENCE</scope>
</reference>
<sequence length="55" mass="6477">MPQMSPLWWLLLFTIFSITLIMFTILNYFMIINSPSSSQDSSSSSLQFKSLPWLW</sequence>
<evidence type="ECO:0000256" key="3">
    <source>
        <dbReference type="ARBA" id="ARBA00011291"/>
    </source>
</evidence>
<comment type="subcellular location">
    <subcellularLocation>
        <location evidence="1 12">Mitochondrion membrane</location>
        <topology evidence="1 12">Single-pass membrane protein</topology>
    </subcellularLocation>
</comment>
<evidence type="ECO:0000313" key="15">
    <source>
        <dbReference type="EMBL" id="AOV63729.1"/>
    </source>
</evidence>
<evidence type="ECO:0000256" key="8">
    <source>
        <dbReference type="ARBA" id="ARBA00022989"/>
    </source>
</evidence>
<evidence type="ECO:0000256" key="6">
    <source>
        <dbReference type="ARBA" id="ARBA00022692"/>
    </source>
</evidence>